<keyword evidence="3" id="KW-1185">Reference proteome</keyword>
<keyword evidence="1" id="KW-1133">Transmembrane helix</keyword>
<dbReference type="EMBL" id="LN879502">
    <property type="protein sequence ID" value="CUI17823.1"/>
    <property type="molecule type" value="Genomic_DNA"/>
</dbReference>
<reference evidence="3" key="1">
    <citation type="submission" date="2015-09" db="EMBL/GenBank/DDBJ databases">
        <authorList>
            <person name="Bertelli C."/>
        </authorList>
    </citation>
    <scope>NUCLEOTIDE SEQUENCE [LARGE SCALE GENOMIC DNA]</scope>
    <source>
        <strain evidence="3">KNic</strain>
    </source>
</reference>
<feature type="transmembrane region" description="Helical" evidence="1">
    <location>
        <begin position="31"/>
        <end position="52"/>
    </location>
</feature>
<keyword evidence="1" id="KW-0472">Membrane</keyword>
<dbReference type="AlphaFoldDB" id="A0A0U5JHB6"/>
<evidence type="ECO:0000313" key="2">
    <source>
        <dbReference type="EMBL" id="CUI17823.1"/>
    </source>
</evidence>
<dbReference type="KEGG" id="pnl:PNK_2222"/>
<name>A0A0U5JHB6_9BACT</name>
<keyword evidence="1" id="KW-0812">Transmembrane</keyword>
<sequence>MTIATIHSAFQSSIPFAERLLPSLTSRQKTIAAIATAIFAAIALTAFVYRLFVPKNINIVAHDEIHNRIPTPVVQNNPQPIPQIHHEPVEQVIHNEEPKQSSLDLSSEFQIVGLSELPITVRNDKDGHPIYDQTRLDFTDIELNTEQLLDYAVINYKNTTCVEDARIILMGEQHKTPKHHDLEVAIINQLGKDGDVFLLEGLEYGQQFMPDPNTNYGIYGNISKNIHMTGWEESSNLVIESLKLVQGINTKKLEIITEEKQSFERGISTNQEKMQKSHDEAFELFHQFMEILHERNNFLIRSIKRALIEHPHSKIFVFAGSLHILEVGVFDLLDHMPENEKCAALIFKD</sequence>
<dbReference type="SUPFAM" id="SSF159501">
    <property type="entry name" value="EreA/ChaN-like"/>
    <property type="match status" value="1"/>
</dbReference>
<proteinExistence type="predicted"/>
<evidence type="ECO:0000313" key="3">
    <source>
        <dbReference type="Proteomes" id="UP000069902"/>
    </source>
</evidence>
<dbReference type="Gene3D" id="3.40.50.11550">
    <property type="match status" value="1"/>
</dbReference>
<dbReference type="RefSeq" id="WP_059062042.1">
    <property type="nucleotide sequence ID" value="NZ_LN879502.1"/>
</dbReference>
<dbReference type="PATRIC" id="fig|389348.3.peg.2499"/>
<protein>
    <submittedName>
        <fullName evidence="2">Conserved hypothetical membrane protein</fullName>
    </submittedName>
</protein>
<evidence type="ECO:0000256" key="1">
    <source>
        <dbReference type="SAM" id="Phobius"/>
    </source>
</evidence>
<gene>
    <name evidence="2" type="ORF">PNK_2222</name>
</gene>
<accession>A0A0U5JHB6</accession>
<dbReference type="STRING" id="389348.PNK_2222"/>
<organism evidence="2 3">
    <name type="scientific">Candidatus Protochlamydia naegleriophila</name>
    <dbReference type="NCBI Taxonomy" id="389348"/>
    <lineage>
        <taxon>Bacteria</taxon>
        <taxon>Pseudomonadati</taxon>
        <taxon>Chlamydiota</taxon>
        <taxon>Chlamydiia</taxon>
        <taxon>Parachlamydiales</taxon>
        <taxon>Parachlamydiaceae</taxon>
        <taxon>Candidatus Protochlamydia</taxon>
    </lineage>
</organism>
<dbReference type="InParanoid" id="A0A0U5JHB6"/>
<dbReference type="Proteomes" id="UP000069902">
    <property type="component" value="Chromosome cPNK"/>
</dbReference>